<dbReference type="KEGG" id="cdo:CDOO_08230"/>
<sequence length="329" mass="35482">MALPKVPLTIIIGGFTTVCVSAASAMKGAAEMQRAHRANRTQSERYDKRYQAHQAVVIQTNECLQVFGTTQARARIEVTFRMRDFLERHAKQVQANEHLVLDGVDACNARVIGMARLDADVANWVRGIVTAVNIGRAAPRLAKAGAIELGTASTGNRIANLHGAAAEKATLAFFGGGSIKSGGGGMKLGGQMLNIVTISPVILIVGLTMLGQGFKAKGSAEEFRAEVDLEIARLDARDELMRGVQLRATELDDILVRLIDKATVSLDLLESEDFIMPDHAERLQAALILQRAVRDVAIAPVANEDGELDESTDDLIFKYREPVTEAPNA</sequence>
<dbReference type="HOGENOM" id="CLU_053685_0_1_11"/>
<accession>A0A097IGJ6</accession>
<gene>
    <name evidence="1" type="ORF">CDOO_08230</name>
</gene>
<dbReference type="STRING" id="558173.CDOO_08230"/>
<keyword evidence="2" id="KW-1185">Reference proteome</keyword>
<proteinExistence type="predicted"/>
<protein>
    <submittedName>
        <fullName evidence="1">Uncharacterized protein</fullName>
    </submittedName>
</protein>
<reference evidence="1 2" key="1">
    <citation type="submission" date="2013-09" db="EMBL/GenBank/DDBJ databases">
        <title>Complete genome sequence of Corynebacterium doosanense CAU 212(T) (=DSM 45436(T)), isolated from activated sludge.</title>
        <authorList>
            <person name="Schaffert L."/>
            <person name="Albersmeier A."/>
            <person name="Kalinowski J."/>
            <person name="Ruckert C."/>
        </authorList>
    </citation>
    <scope>NUCLEOTIDE SEQUENCE [LARGE SCALE GENOMIC DNA]</scope>
    <source>
        <strain evidence="1 2">CAU 212</strain>
    </source>
</reference>
<evidence type="ECO:0000313" key="2">
    <source>
        <dbReference type="Proteomes" id="UP000029914"/>
    </source>
</evidence>
<dbReference type="EMBL" id="CP006764">
    <property type="protein sequence ID" value="AIT61250.1"/>
    <property type="molecule type" value="Genomic_DNA"/>
</dbReference>
<evidence type="ECO:0000313" key="1">
    <source>
        <dbReference type="EMBL" id="AIT61250.1"/>
    </source>
</evidence>
<dbReference type="RefSeq" id="WP_018023070.1">
    <property type="nucleotide sequence ID" value="NZ_AQUX01000031.1"/>
</dbReference>
<dbReference type="eggNOG" id="ENOG502ZB0I">
    <property type="taxonomic scope" value="Bacteria"/>
</dbReference>
<dbReference type="OrthoDB" id="3357006at2"/>
<organism evidence="1 2">
    <name type="scientific">Corynebacterium doosanense CAU 212 = DSM 45436</name>
    <dbReference type="NCBI Taxonomy" id="558173"/>
    <lineage>
        <taxon>Bacteria</taxon>
        <taxon>Bacillati</taxon>
        <taxon>Actinomycetota</taxon>
        <taxon>Actinomycetes</taxon>
        <taxon>Mycobacteriales</taxon>
        <taxon>Corynebacteriaceae</taxon>
        <taxon>Corynebacterium</taxon>
    </lineage>
</organism>
<name>A0A097IGJ6_9CORY</name>
<dbReference type="Proteomes" id="UP000029914">
    <property type="component" value="Chromosome"/>
</dbReference>
<dbReference type="AlphaFoldDB" id="A0A097IGJ6"/>